<evidence type="ECO:0000256" key="10">
    <source>
        <dbReference type="ARBA" id="ARBA00023004"/>
    </source>
</evidence>
<dbReference type="Pfam" id="PF00067">
    <property type="entry name" value="p450"/>
    <property type="match status" value="1"/>
</dbReference>
<evidence type="ECO:0000256" key="4">
    <source>
        <dbReference type="ARBA" id="ARBA00010617"/>
    </source>
</evidence>
<keyword evidence="6" id="KW-0812">Transmembrane</keyword>
<reference evidence="13 14" key="1">
    <citation type="submission" date="2024-05" db="EMBL/GenBank/DDBJ databases">
        <title>A draft genome resource for the thread blight pathogen Marasmius tenuissimus strain MS-2.</title>
        <authorList>
            <person name="Yulfo-Soto G.E."/>
            <person name="Baruah I.K."/>
            <person name="Amoako-Attah I."/>
            <person name="Bukari Y."/>
            <person name="Meinhardt L.W."/>
            <person name="Bailey B.A."/>
            <person name="Cohen S.P."/>
        </authorList>
    </citation>
    <scope>NUCLEOTIDE SEQUENCE [LARGE SCALE GENOMIC DNA]</scope>
    <source>
        <strain evidence="13 14">MS-2</strain>
    </source>
</reference>
<dbReference type="PANTHER" id="PTHR24305">
    <property type="entry name" value="CYTOCHROME P450"/>
    <property type="match status" value="1"/>
</dbReference>
<keyword evidence="12" id="KW-0472">Membrane</keyword>
<proteinExistence type="inferred from homology"/>
<keyword evidence="9" id="KW-0560">Oxidoreductase</keyword>
<keyword evidence="11" id="KW-0503">Monooxygenase</keyword>
<name>A0ABR2ZKV1_9AGAR</name>
<dbReference type="InterPro" id="IPR036396">
    <property type="entry name" value="Cyt_P450_sf"/>
</dbReference>
<comment type="cofactor">
    <cofactor evidence="1">
        <name>heme</name>
        <dbReference type="ChEBI" id="CHEBI:30413"/>
    </cofactor>
</comment>
<organism evidence="13 14">
    <name type="scientific">Marasmius tenuissimus</name>
    <dbReference type="NCBI Taxonomy" id="585030"/>
    <lineage>
        <taxon>Eukaryota</taxon>
        <taxon>Fungi</taxon>
        <taxon>Dikarya</taxon>
        <taxon>Basidiomycota</taxon>
        <taxon>Agaricomycotina</taxon>
        <taxon>Agaricomycetes</taxon>
        <taxon>Agaricomycetidae</taxon>
        <taxon>Agaricales</taxon>
        <taxon>Marasmiineae</taxon>
        <taxon>Marasmiaceae</taxon>
        <taxon>Marasmius</taxon>
    </lineage>
</organism>
<evidence type="ECO:0000256" key="12">
    <source>
        <dbReference type="ARBA" id="ARBA00023136"/>
    </source>
</evidence>
<dbReference type="Gene3D" id="1.10.630.10">
    <property type="entry name" value="Cytochrome P450"/>
    <property type="match status" value="2"/>
</dbReference>
<evidence type="ECO:0008006" key="15">
    <source>
        <dbReference type="Google" id="ProtNLM"/>
    </source>
</evidence>
<comment type="subcellular location">
    <subcellularLocation>
        <location evidence="2">Membrane</location>
    </subcellularLocation>
</comment>
<evidence type="ECO:0000256" key="11">
    <source>
        <dbReference type="ARBA" id="ARBA00023033"/>
    </source>
</evidence>
<gene>
    <name evidence="13" type="ORF">AAF712_011307</name>
</gene>
<evidence type="ECO:0000313" key="14">
    <source>
        <dbReference type="Proteomes" id="UP001437256"/>
    </source>
</evidence>
<dbReference type="EMBL" id="JBBXMP010000121">
    <property type="protein sequence ID" value="KAL0061865.1"/>
    <property type="molecule type" value="Genomic_DNA"/>
</dbReference>
<evidence type="ECO:0000256" key="9">
    <source>
        <dbReference type="ARBA" id="ARBA00023002"/>
    </source>
</evidence>
<evidence type="ECO:0000256" key="8">
    <source>
        <dbReference type="ARBA" id="ARBA00022989"/>
    </source>
</evidence>
<accession>A0ABR2ZKV1</accession>
<evidence type="ECO:0000313" key="13">
    <source>
        <dbReference type="EMBL" id="KAL0061865.1"/>
    </source>
</evidence>
<comment type="caution">
    <text evidence="13">The sequence shown here is derived from an EMBL/GenBank/DDBJ whole genome shotgun (WGS) entry which is preliminary data.</text>
</comment>
<sequence length="476" mass="53785">MLNKIPGPRPVSWIKGQVSELFGPNAWDLLAQIQTQYGPTSTISTSLGGKHLTTFDPKAMYHILVKDQQSFEQDSTVLTTDRLVFGLGLLSTSGEQHRKQRKMLQPVFSAAHLRDMTPLFYDVVKRLTGTLEKAVSTGEQEIDILSWSSRTALELIGQSGLGYSFDPLIDETPLIGRTTAVQQLLVTPLVKIFPPWFLRFFALHLPIRDLQEMRKLSDTMYELSTEIYQGKLRALEAGDEAVHEQMSRGKDIMSILMNQNMKASDEDKLSEEELIGQVSDKSPFFVIRTLTLVSSYTDVVSDFDPTPLRAMYSNTLSAPSSSLRWIPHRYVLLDEPVDVILTPNNSSSYRCNRDSVKSFARLEKLREEKTFRTMCWWLYLTLMLYAEKPCDYTHLPHESTQDAIVPFSTPVKCTDGSVMNQIAVPAHTKIHIDIVNANRNPDSWGPDAAEWKPERWLSSLPSALTDAKVPGVYSHL</sequence>
<evidence type="ECO:0000256" key="1">
    <source>
        <dbReference type="ARBA" id="ARBA00001971"/>
    </source>
</evidence>
<dbReference type="InterPro" id="IPR050121">
    <property type="entry name" value="Cytochrome_P450_monoxygenase"/>
</dbReference>
<evidence type="ECO:0000256" key="3">
    <source>
        <dbReference type="ARBA" id="ARBA00004721"/>
    </source>
</evidence>
<comment type="pathway">
    <text evidence="3">Secondary metabolite biosynthesis; terpenoid biosynthesis.</text>
</comment>
<protein>
    <recommendedName>
        <fullName evidence="15">Cytochrome P450</fullName>
    </recommendedName>
</protein>
<dbReference type="SUPFAM" id="SSF48264">
    <property type="entry name" value="Cytochrome P450"/>
    <property type="match status" value="2"/>
</dbReference>
<keyword evidence="7" id="KW-0479">Metal-binding</keyword>
<comment type="similarity">
    <text evidence="4">Belongs to the cytochrome P450 family.</text>
</comment>
<dbReference type="Proteomes" id="UP001437256">
    <property type="component" value="Unassembled WGS sequence"/>
</dbReference>
<dbReference type="PANTHER" id="PTHR24305:SF166">
    <property type="entry name" value="CYTOCHROME P450 12A4, MITOCHONDRIAL-RELATED"/>
    <property type="match status" value="1"/>
</dbReference>
<keyword evidence="5" id="KW-0349">Heme</keyword>
<keyword evidence="8" id="KW-1133">Transmembrane helix</keyword>
<evidence type="ECO:0000256" key="6">
    <source>
        <dbReference type="ARBA" id="ARBA00022692"/>
    </source>
</evidence>
<evidence type="ECO:0000256" key="7">
    <source>
        <dbReference type="ARBA" id="ARBA00022723"/>
    </source>
</evidence>
<evidence type="ECO:0000256" key="5">
    <source>
        <dbReference type="ARBA" id="ARBA00022617"/>
    </source>
</evidence>
<evidence type="ECO:0000256" key="2">
    <source>
        <dbReference type="ARBA" id="ARBA00004370"/>
    </source>
</evidence>
<keyword evidence="10" id="KW-0408">Iron</keyword>
<dbReference type="InterPro" id="IPR001128">
    <property type="entry name" value="Cyt_P450"/>
</dbReference>
<keyword evidence="14" id="KW-1185">Reference proteome</keyword>